<keyword evidence="6 8" id="KW-1133">Transmembrane helix</keyword>
<evidence type="ECO:0000256" key="4">
    <source>
        <dbReference type="ARBA" id="ARBA00022960"/>
    </source>
</evidence>
<feature type="transmembrane region" description="Helical" evidence="8">
    <location>
        <begin position="151"/>
        <end position="172"/>
    </location>
</feature>
<feature type="transmembrane region" description="Helical" evidence="8">
    <location>
        <begin position="364"/>
        <end position="386"/>
    </location>
</feature>
<dbReference type="AlphaFoldDB" id="A0A2M8AKP2"/>
<dbReference type="PRINTS" id="PR01806">
    <property type="entry name" value="VIRFACTRMVIN"/>
</dbReference>
<evidence type="ECO:0000256" key="8">
    <source>
        <dbReference type="SAM" id="Phobius"/>
    </source>
</evidence>
<evidence type="ECO:0000256" key="5">
    <source>
        <dbReference type="ARBA" id="ARBA00022984"/>
    </source>
</evidence>
<keyword evidence="2" id="KW-1003">Cell membrane</keyword>
<dbReference type="InterPro" id="IPR051050">
    <property type="entry name" value="Lipid_II_flippase_MurJ/MviN"/>
</dbReference>
<feature type="transmembrane region" description="Helical" evidence="8">
    <location>
        <begin position="210"/>
        <end position="234"/>
    </location>
</feature>
<protein>
    <submittedName>
        <fullName evidence="9">Murein biosynthesis integral membrane protein MurJ</fullName>
    </submittedName>
</protein>
<feature type="transmembrane region" description="Helical" evidence="8">
    <location>
        <begin position="184"/>
        <end position="204"/>
    </location>
</feature>
<feature type="transmembrane region" description="Helical" evidence="8">
    <location>
        <begin position="491"/>
        <end position="515"/>
    </location>
</feature>
<dbReference type="GO" id="GO:0009252">
    <property type="term" value="P:peptidoglycan biosynthetic process"/>
    <property type="evidence" value="ECO:0007669"/>
    <property type="project" value="UniProtKB-KW"/>
</dbReference>
<evidence type="ECO:0000256" key="1">
    <source>
        <dbReference type="ARBA" id="ARBA00004651"/>
    </source>
</evidence>
<dbReference type="Proteomes" id="UP000230611">
    <property type="component" value="Unassembled WGS sequence"/>
</dbReference>
<evidence type="ECO:0000256" key="3">
    <source>
        <dbReference type="ARBA" id="ARBA00022692"/>
    </source>
</evidence>
<evidence type="ECO:0000313" key="10">
    <source>
        <dbReference type="Proteomes" id="UP000230611"/>
    </source>
</evidence>
<proteinExistence type="inferred from homology"/>
<feature type="non-terminal residue" evidence="9">
    <location>
        <position position="541"/>
    </location>
</feature>
<feature type="transmembrane region" description="Helical" evidence="8">
    <location>
        <begin position="60"/>
        <end position="82"/>
    </location>
</feature>
<feature type="transmembrane region" description="Helical" evidence="8">
    <location>
        <begin position="255"/>
        <end position="279"/>
    </location>
</feature>
<evidence type="ECO:0000256" key="2">
    <source>
        <dbReference type="ARBA" id="ARBA00022475"/>
    </source>
</evidence>
<dbReference type="PANTHER" id="PTHR47019:SF1">
    <property type="entry name" value="LIPID II FLIPPASE MURJ"/>
    <property type="match status" value="1"/>
</dbReference>
<dbReference type="PIRSF" id="PIRSF002869">
    <property type="entry name" value="MviN"/>
    <property type="match status" value="1"/>
</dbReference>
<dbReference type="GO" id="GO:0034204">
    <property type="term" value="P:lipid translocation"/>
    <property type="evidence" value="ECO:0007669"/>
    <property type="project" value="TreeGrafter"/>
</dbReference>
<dbReference type="GO" id="GO:0015648">
    <property type="term" value="F:lipid-linked peptidoglycan transporter activity"/>
    <property type="evidence" value="ECO:0007669"/>
    <property type="project" value="TreeGrafter"/>
</dbReference>
<evidence type="ECO:0000256" key="6">
    <source>
        <dbReference type="ARBA" id="ARBA00022989"/>
    </source>
</evidence>
<feature type="transmembrane region" description="Helical" evidence="8">
    <location>
        <begin position="12"/>
        <end position="33"/>
    </location>
</feature>
<dbReference type="GO" id="GO:0008360">
    <property type="term" value="P:regulation of cell shape"/>
    <property type="evidence" value="ECO:0007669"/>
    <property type="project" value="UniProtKB-KW"/>
</dbReference>
<dbReference type="CDD" id="cd13123">
    <property type="entry name" value="MATE_MurJ_like"/>
    <property type="match status" value="1"/>
</dbReference>
<feature type="transmembrane region" description="Helical" evidence="8">
    <location>
        <begin position="422"/>
        <end position="444"/>
    </location>
</feature>
<keyword evidence="7 8" id="KW-0472">Membrane</keyword>
<comment type="subcellular location">
    <subcellularLocation>
        <location evidence="1">Cell membrane</location>
        <topology evidence="1">Multi-pass membrane protein</topology>
    </subcellularLocation>
</comment>
<evidence type="ECO:0000313" key="9">
    <source>
        <dbReference type="EMBL" id="PJB18155.1"/>
    </source>
</evidence>
<dbReference type="GO" id="GO:0005886">
    <property type="term" value="C:plasma membrane"/>
    <property type="evidence" value="ECO:0007669"/>
    <property type="project" value="UniProtKB-SubCell"/>
</dbReference>
<feature type="transmembrane region" description="Helical" evidence="8">
    <location>
        <begin position="102"/>
        <end position="131"/>
    </location>
</feature>
<dbReference type="HAMAP" id="MF_02078">
    <property type="entry name" value="MurJ_MviN"/>
    <property type="match status" value="1"/>
</dbReference>
<accession>A0A2M8AKP2</accession>
<dbReference type="PANTHER" id="PTHR47019">
    <property type="entry name" value="LIPID II FLIPPASE MURJ"/>
    <property type="match status" value="1"/>
</dbReference>
<dbReference type="EMBL" id="PFUO01000013">
    <property type="protein sequence ID" value="PJB18155.1"/>
    <property type="molecule type" value="Genomic_DNA"/>
</dbReference>
<organism evidence="9 10">
    <name type="scientific">Candidatus Falkowbacteria bacterium CG_4_9_14_3_um_filter_38_19</name>
    <dbReference type="NCBI Taxonomy" id="1974559"/>
    <lineage>
        <taxon>Bacteria</taxon>
        <taxon>Candidatus Falkowiibacteriota</taxon>
    </lineage>
</organism>
<name>A0A2M8AKP2_9BACT</name>
<keyword evidence="4" id="KW-0133">Cell shape</keyword>
<comment type="caution">
    <text evidence="9">The sequence shown here is derived from an EMBL/GenBank/DDBJ whole genome shotgun (WGS) entry which is preliminary data.</text>
</comment>
<dbReference type="InterPro" id="IPR004268">
    <property type="entry name" value="MurJ"/>
</dbReference>
<feature type="transmembrane region" description="Helical" evidence="8">
    <location>
        <begin position="329"/>
        <end position="352"/>
    </location>
</feature>
<evidence type="ECO:0000256" key="7">
    <source>
        <dbReference type="ARBA" id="ARBA00023136"/>
    </source>
</evidence>
<keyword evidence="5" id="KW-0573">Peptidoglycan synthesis</keyword>
<feature type="transmembrane region" description="Helical" evidence="8">
    <location>
        <begin position="398"/>
        <end position="416"/>
    </location>
</feature>
<dbReference type="NCBIfam" id="TIGR01695">
    <property type="entry name" value="murJ_mviN"/>
    <property type="match status" value="1"/>
</dbReference>
<dbReference type="Pfam" id="PF03023">
    <property type="entry name" value="MurJ"/>
    <property type="match status" value="1"/>
</dbReference>
<sequence length="541" mass="59020">MIKRLFNGEINSITVAAFLVAGSSLVSRLLGIFRDRILAGEFGAGDTLDIYYAAFRLPDLVFNLLVLGALSAGFIPIFTGLIKNPLARIKGAIAGSQYEAAWLLASNILNILAIGLIILCGVGIIFAPYLMKLITPGFTADKLVLTSSLTRIMFLSPIFLGISGIFGGILQSFKRFFVYSLSPILYNIGIIIGALFLVPIWGIYGLAWGVVLGALAHLLVQLPTTINLGFKYYFKFNWRNSEVRKIGAMMVPRTMSLAISQINLLVITIIASTLASGSLSVFNFANNLQSFPVGIFGISFAVAAFPALSAVAFDKKNLIKNISLTVRQILFFIVPATVLLLTLRAQIIRVILGTGQFDWQDTVLTINTLGFFTLSLFAQSLIPLLVRIFYARHNSTTPFIIGLAAAAINVFLAFWLSSRLGVAGLALAFSIANIINLIILWLALHWEIGWLDELRILASTIKFSAAAMAAGIAIQGMKLIIWPYIDMTKFWGVLTQGAAAGLVGIFVYLAVCYLLGSEELGNFWAAIKRRLPWIKVETQDQ</sequence>
<gene>
    <name evidence="9" type="primary">mviN</name>
    <name evidence="9" type="ORF">CO116_00220</name>
</gene>
<feature type="transmembrane region" description="Helical" evidence="8">
    <location>
        <begin position="465"/>
        <end position="485"/>
    </location>
</feature>
<keyword evidence="3 8" id="KW-0812">Transmembrane</keyword>
<feature type="transmembrane region" description="Helical" evidence="8">
    <location>
        <begin position="291"/>
        <end position="313"/>
    </location>
</feature>
<reference evidence="10" key="1">
    <citation type="submission" date="2017-09" db="EMBL/GenBank/DDBJ databases">
        <title>Depth-based differentiation of microbial function through sediment-hosted aquifers and enrichment of novel symbionts in the deep terrestrial subsurface.</title>
        <authorList>
            <person name="Probst A.J."/>
            <person name="Ladd B."/>
            <person name="Jarett J.K."/>
            <person name="Geller-Mcgrath D.E."/>
            <person name="Sieber C.M.K."/>
            <person name="Emerson J.B."/>
            <person name="Anantharaman K."/>
            <person name="Thomas B.C."/>
            <person name="Malmstrom R."/>
            <person name="Stieglmeier M."/>
            <person name="Klingl A."/>
            <person name="Woyke T."/>
            <person name="Ryan C.M."/>
            <person name="Banfield J.F."/>
        </authorList>
    </citation>
    <scope>NUCLEOTIDE SEQUENCE [LARGE SCALE GENOMIC DNA]</scope>
</reference>